<accession>A0ABX8DBL5</accession>
<gene>
    <name evidence="1" type="ORF">KHX94_12255</name>
</gene>
<dbReference type="NCBIfam" id="TIGR01635">
    <property type="entry name" value="tail_comp_S"/>
    <property type="match status" value="1"/>
</dbReference>
<proteinExistence type="predicted"/>
<organism evidence="1 2">
    <name type="scientific">Shewanella dokdonensis</name>
    <dbReference type="NCBI Taxonomy" id="712036"/>
    <lineage>
        <taxon>Bacteria</taxon>
        <taxon>Pseudomonadati</taxon>
        <taxon>Pseudomonadota</taxon>
        <taxon>Gammaproteobacteria</taxon>
        <taxon>Alteromonadales</taxon>
        <taxon>Shewanellaceae</taxon>
        <taxon>Shewanella</taxon>
    </lineage>
</organism>
<evidence type="ECO:0000313" key="2">
    <source>
        <dbReference type="Proteomes" id="UP000676428"/>
    </source>
</evidence>
<dbReference type="Proteomes" id="UP000676428">
    <property type="component" value="Chromosome"/>
</dbReference>
<dbReference type="EMBL" id="CP074572">
    <property type="protein sequence ID" value="QVK22203.1"/>
    <property type="molecule type" value="Genomic_DNA"/>
</dbReference>
<evidence type="ECO:0000313" key="1">
    <source>
        <dbReference type="EMBL" id="QVK22203.1"/>
    </source>
</evidence>
<protein>
    <submittedName>
        <fullName evidence="1">Phage virion morphogenesis protein</fullName>
    </submittedName>
</protein>
<dbReference type="Pfam" id="PF05069">
    <property type="entry name" value="Phage_tail_S"/>
    <property type="match status" value="1"/>
</dbReference>
<keyword evidence="2" id="KW-1185">Reference proteome</keyword>
<sequence length="149" mass="16899">MAADSLSHLNDQFDGLIEALSPQARKQLAKQIAATLRKSQAQRIKANKNPDGSAYIPRKPQPGHIKRKLMFQKLIRSKWLKQQATPNAATVSFTPTISHIVRAHQYGLRGRLKGYIEVQYPQRELLGFTKEELAAVEELLLDWLNSSIR</sequence>
<name>A0ABX8DBL5_9GAMM</name>
<dbReference type="InterPro" id="IPR006522">
    <property type="entry name" value="Phage_virion_morphogenesis"/>
</dbReference>
<dbReference type="RefSeq" id="WP_213680860.1">
    <property type="nucleotide sequence ID" value="NZ_CP074572.1"/>
</dbReference>
<reference evidence="1 2" key="1">
    <citation type="journal article" date="2012" name="Int. J. Syst. Evol. Microbiol.">
        <title>Shewanella dokdonensis sp. nov., isolated from seawater.</title>
        <authorList>
            <person name="Sung H.R."/>
            <person name="Yoon J.H."/>
            <person name="Ghim S.Y."/>
        </authorList>
    </citation>
    <scope>NUCLEOTIDE SEQUENCE [LARGE SCALE GENOMIC DNA]</scope>
    <source>
        <strain evidence="1 2">DSM 23626</strain>
    </source>
</reference>